<comment type="caution">
    <text evidence="2">The sequence shown here is derived from an EMBL/GenBank/DDBJ whole genome shotgun (WGS) entry which is preliminary data.</text>
</comment>
<sequence>MLHQIINSSFGLPLFVSGNKEDEVDKGTNRKTPGNSEGAKPPSKKDYEEIKRENDQEKEIQHKKSENQKEDKNRN</sequence>
<reference evidence="2 3" key="1">
    <citation type="submission" date="2020-08" db="EMBL/GenBank/DDBJ databases">
        <title>Genomic Encyclopedia of Type Strains, Phase IV (KMG-IV): sequencing the most valuable type-strain genomes for metagenomic binning, comparative biology and taxonomic classification.</title>
        <authorList>
            <person name="Goeker M."/>
        </authorList>
    </citation>
    <scope>NUCLEOTIDE SEQUENCE [LARGE SCALE GENOMIC DNA]</scope>
    <source>
        <strain evidence="2 3">DSM 102044</strain>
    </source>
</reference>
<evidence type="ECO:0000256" key="1">
    <source>
        <dbReference type="SAM" id="MobiDB-lite"/>
    </source>
</evidence>
<name>A0A841MSF3_9BACT</name>
<dbReference type="EMBL" id="JACIJO010000001">
    <property type="protein sequence ID" value="MBB6324951.1"/>
    <property type="molecule type" value="Genomic_DNA"/>
</dbReference>
<gene>
    <name evidence="2" type="ORF">FHS59_000566</name>
</gene>
<keyword evidence="3" id="KW-1185">Reference proteome</keyword>
<dbReference type="AlphaFoldDB" id="A0A841MSF3"/>
<evidence type="ECO:0000313" key="3">
    <source>
        <dbReference type="Proteomes" id="UP000588604"/>
    </source>
</evidence>
<accession>A0A841MSF3</accession>
<organism evidence="2 3">
    <name type="scientific">Algoriphagus iocasae</name>
    <dbReference type="NCBI Taxonomy" id="1836499"/>
    <lineage>
        <taxon>Bacteria</taxon>
        <taxon>Pseudomonadati</taxon>
        <taxon>Bacteroidota</taxon>
        <taxon>Cytophagia</taxon>
        <taxon>Cytophagales</taxon>
        <taxon>Cyclobacteriaceae</taxon>
        <taxon>Algoriphagus</taxon>
    </lineage>
</organism>
<dbReference type="RefSeq" id="WP_184492898.1">
    <property type="nucleotide sequence ID" value="NZ_JACIJO010000001.1"/>
</dbReference>
<proteinExistence type="predicted"/>
<protein>
    <submittedName>
        <fullName evidence="2">Uncharacterized protein</fullName>
    </submittedName>
</protein>
<feature type="compositionally biased region" description="Basic and acidic residues" evidence="1">
    <location>
        <begin position="19"/>
        <end position="28"/>
    </location>
</feature>
<evidence type="ECO:0000313" key="2">
    <source>
        <dbReference type="EMBL" id="MBB6324951.1"/>
    </source>
</evidence>
<feature type="compositionally biased region" description="Polar residues" evidence="1">
    <location>
        <begin position="1"/>
        <end position="10"/>
    </location>
</feature>
<dbReference type="Proteomes" id="UP000588604">
    <property type="component" value="Unassembled WGS sequence"/>
</dbReference>
<feature type="region of interest" description="Disordered" evidence="1">
    <location>
        <begin position="1"/>
        <end position="75"/>
    </location>
</feature>
<feature type="compositionally biased region" description="Basic and acidic residues" evidence="1">
    <location>
        <begin position="43"/>
        <end position="75"/>
    </location>
</feature>